<dbReference type="InterPro" id="IPR012132">
    <property type="entry name" value="GMC_OxRdtase"/>
</dbReference>
<sequence>MGSHEGGQEEYDIIIAGGGTAGCVVAGRLSEADPNLSILVIEQGQNNLDDPTITTPAIYPAHLLPGSKTAIFYKGNRENSINGRQAIVPAGGVLGGGSSINFMMYTRAQACDFDSWNTEGWDSKTLISLSKKLENFHPEGSDYDKGNHGYGGPINISFGTYGPKGPQDDIIAGAVATGEREVVDMQDFKTASGISRWGRYVCPDGKRQDTAHRYVHPLMASGKCPNLRLLVEKTVSRVIFDGNRATGVEVRPTGSGAQGKPSIITARRLVVVSSGALGTPQVLERSGVGNKEILSRLGIPVVAHLPGVGEEYQDHNLMVHVYRTNLTPDMTLDALLSGRLDFSTALQEKQPILGWNGIDLAAKLRPTEDEVAELGPEFKQLWDRDFKERIDRPLMLMGAVSFSLADPKDVAESMGEEQHQYVTMGNYTAYPYSRGNVHVVSKDPFTPPSFNTGFLSHPADVKKLLWAYKKQREIMRRTNLFEAEVAVSHPKFPTGSTAALSDHPAVKGGFGSPEERKNLPPIEYGAEDDAAIEHHIRSNMNTTWHSLGTCKMAPEESGGVVDKDLNVHGVTCLKLADLSICPENVGANTNNTALIVGEKAAIIIGRELGLDMCG</sequence>
<evidence type="ECO:0000256" key="2">
    <source>
        <dbReference type="SAM" id="MobiDB-lite"/>
    </source>
</evidence>
<organism evidence="4 5">
    <name type="scientific">Epichloe bromicola</name>
    <dbReference type="NCBI Taxonomy" id="79588"/>
    <lineage>
        <taxon>Eukaryota</taxon>
        <taxon>Fungi</taxon>
        <taxon>Dikarya</taxon>
        <taxon>Ascomycota</taxon>
        <taxon>Pezizomycotina</taxon>
        <taxon>Sordariomycetes</taxon>
        <taxon>Hypocreomycetidae</taxon>
        <taxon>Hypocreales</taxon>
        <taxon>Clavicipitaceae</taxon>
        <taxon>Epichloe</taxon>
    </lineage>
</organism>
<feature type="domain" description="Glucose-methanol-choline oxidoreductase N-terminal" evidence="3">
    <location>
        <begin position="275"/>
        <end position="289"/>
    </location>
</feature>
<reference evidence="5" key="1">
    <citation type="submission" date="2024-06" db="EMBL/GenBank/DDBJ databases">
        <title>Draft Genome Sequences of Epichloe bromicola Strains Isolated from Elymus ciliaris.</title>
        <authorList>
            <consortium name="Epichloe bromicola genome sequencing consortium"/>
            <person name="Miura A."/>
            <person name="Imano S."/>
            <person name="Ashida A."/>
            <person name="Sato I."/>
            <person name="Chiba S."/>
            <person name="Tanaka A."/>
            <person name="Camagna M."/>
            <person name="Takemoto D."/>
        </authorList>
    </citation>
    <scope>NUCLEOTIDE SEQUENCE [LARGE SCALE GENOMIC DNA]</scope>
    <source>
        <strain evidence="5">DP</strain>
    </source>
</reference>
<dbReference type="PIRSF" id="PIRSF000137">
    <property type="entry name" value="Alcohol_oxidase"/>
    <property type="match status" value="1"/>
</dbReference>
<comment type="caution">
    <text evidence="4">The sequence shown here is derived from an EMBL/GenBank/DDBJ whole genome shotgun (WGS) entry which is preliminary data.</text>
</comment>
<dbReference type="PANTHER" id="PTHR11552:SF78">
    <property type="entry name" value="GLUCOSE-METHANOL-CHOLINE OXIDOREDUCTASE N-TERMINAL DOMAIN-CONTAINING PROTEIN"/>
    <property type="match status" value="1"/>
</dbReference>
<evidence type="ECO:0000259" key="3">
    <source>
        <dbReference type="PROSITE" id="PS00624"/>
    </source>
</evidence>
<dbReference type="Proteomes" id="UP001562357">
    <property type="component" value="Unassembled WGS sequence"/>
</dbReference>
<dbReference type="InterPro" id="IPR036188">
    <property type="entry name" value="FAD/NAD-bd_sf"/>
</dbReference>
<keyword evidence="5" id="KW-1185">Reference proteome</keyword>
<name>A0ABQ0CHL8_9HYPO</name>
<dbReference type="Pfam" id="PF05199">
    <property type="entry name" value="GMC_oxred_C"/>
    <property type="match status" value="1"/>
</dbReference>
<dbReference type="Gene3D" id="3.30.560.10">
    <property type="entry name" value="Glucose Oxidase, domain 3"/>
    <property type="match status" value="1"/>
</dbReference>
<evidence type="ECO:0000313" key="4">
    <source>
        <dbReference type="EMBL" id="GAB0132934.1"/>
    </source>
</evidence>
<dbReference type="SUPFAM" id="SSF51905">
    <property type="entry name" value="FAD/NAD(P)-binding domain"/>
    <property type="match status" value="1"/>
</dbReference>
<dbReference type="PROSITE" id="PS00624">
    <property type="entry name" value="GMC_OXRED_2"/>
    <property type="match status" value="1"/>
</dbReference>
<dbReference type="SUPFAM" id="SSF54373">
    <property type="entry name" value="FAD-linked reductases, C-terminal domain"/>
    <property type="match status" value="1"/>
</dbReference>
<dbReference type="EMBL" id="BAAFGZ010000029">
    <property type="protein sequence ID" value="GAB0132934.1"/>
    <property type="molecule type" value="Genomic_DNA"/>
</dbReference>
<evidence type="ECO:0000256" key="1">
    <source>
        <dbReference type="ARBA" id="ARBA00010790"/>
    </source>
</evidence>
<comment type="similarity">
    <text evidence="1">Belongs to the GMC oxidoreductase family.</text>
</comment>
<accession>A0ABQ0CHL8</accession>
<gene>
    <name evidence="4" type="primary">g1354</name>
    <name evidence="4" type="ORF">EsDP_00001354</name>
</gene>
<dbReference type="Gene3D" id="3.50.50.60">
    <property type="entry name" value="FAD/NAD(P)-binding domain"/>
    <property type="match status" value="1"/>
</dbReference>
<dbReference type="Pfam" id="PF00732">
    <property type="entry name" value="GMC_oxred_N"/>
    <property type="match status" value="1"/>
</dbReference>
<dbReference type="InterPro" id="IPR000172">
    <property type="entry name" value="GMC_OxRdtase_N"/>
</dbReference>
<feature type="region of interest" description="Disordered" evidence="2">
    <location>
        <begin position="496"/>
        <end position="517"/>
    </location>
</feature>
<proteinExistence type="inferred from homology"/>
<evidence type="ECO:0000313" key="5">
    <source>
        <dbReference type="Proteomes" id="UP001562357"/>
    </source>
</evidence>
<protein>
    <recommendedName>
        <fullName evidence="3">Glucose-methanol-choline oxidoreductase N-terminal domain-containing protein</fullName>
    </recommendedName>
</protein>
<dbReference type="PANTHER" id="PTHR11552">
    <property type="entry name" value="GLUCOSE-METHANOL-CHOLINE GMC OXIDOREDUCTASE"/>
    <property type="match status" value="1"/>
</dbReference>
<dbReference type="InterPro" id="IPR007867">
    <property type="entry name" value="GMC_OxRtase_C"/>
</dbReference>